<evidence type="ECO:0000313" key="2">
    <source>
        <dbReference type="Proteomes" id="UP000234639"/>
    </source>
</evidence>
<protein>
    <submittedName>
        <fullName evidence="1">Uncharacterized protein</fullName>
    </submittedName>
</protein>
<organism evidence="1 2">
    <name type="scientific">Campylobacter ureolyticus</name>
    <dbReference type="NCBI Taxonomy" id="827"/>
    <lineage>
        <taxon>Bacteria</taxon>
        <taxon>Pseudomonadati</taxon>
        <taxon>Campylobacterota</taxon>
        <taxon>Epsilonproteobacteria</taxon>
        <taxon>Campylobacterales</taxon>
        <taxon>Campylobacteraceae</taxon>
        <taxon>Campylobacter</taxon>
    </lineage>
</organism>
<dbReference type="EMBL" id="PKHU01000008">
    <property type="protein sequence ID" value="PKZ28689.1"/>
    <property type="molecule type" value="Genomic_DNA"/>
</dbReference>
<sequence length="107" mass="12842">MKINEKNKRVKYLRALDRFVKSAINILKREDFDDEIFRKRVEKNTQTLEKVEPVLLNDPYTKALENFANSVIQNKNKDKLLKEANLLDKLKNSKNYKKEKHKKFDEC</sequence>
<reference evidence="1 2" key="1">
    <citation type="submission" date="2017-12" db="EMBL/GenBank/DDBJ databases">
        <title>Phylogenetic diversity of female urinary microbiome.</title>
        <authorList>
            <person name="Thomas-White K."/>
            <person name="Wolfe A.J."/>
        </authorList>
    </citation>
    <scope>NUCLEOTIDE SEQUENCE [LARGE SCALE GENOMIC DNA]</scope>
    <source>
        <strain evidence="1 2">UMB0112</strain>
    </source>
</reference>
<dbReference type="RefSeq" id="WP_101637681.1">
    <property type="nucleotide sequence ID" value="NZ_PKHU01000008.1"/>
</dbReference>
<dbReference type="Proteomes" id="UP000234639">
    <property type="component" value="Unassembled WGS sequence"/>
</dbReference>
<accession>A0A2I1N8K4</accession>
<evidence type="ECO:0000313" key="1">
    <source>
        <dbReference type="EMBL" id="PKZ28689.1"/>
    </source>
</evidence>
<dbReference type="AlphaFoldDB" id="A0A2I1N8K4"/>
<name>A0A2I1N8K4_9BACT</name>
<gene>
    <name evidence="1" type="ORF">CYJ41_07820</name>
</gene>
<proteinExistence type="predicted"/>
<comment type="caution">
    <text evidence="1">The sequence shown here is derived from an EMBL/GenBank/DDBJ whole genome shotgun (WGS) entry which is preliminary data.</text>
</comment>